<dbReference type="Proteomes" id="UP000032233">
    <property type="component" value="Unassembled WGS sequence"/>
</dbReference>
<evidence type="ECO:0000256" key="1">
    <source>
        <dbReference type="ARBA" id="ARBA00022491"/>
    </source>
</evidence>
<evidence type="ECO:0000256" key="6">
    <source>
        <dbReference type="ARBA" id="ARBA00023125"/>
    </source>
</evidence>
<comment type="caution">
    <text evidence="10">The sequence shown here is derived from an EMBL/GenBank/DDBJ whole genome shotgun (WGS) entry which is preliminary data.</text>
</comment>
<keyword evidence="4 8" id="KW-0067">ATP-binding</keyword>
<dbReference type="RefSeq" id="WP_044351959.1">
    <property type="nucleotide sequence ID" value="NZ_AZAC01000056.1"/>
</dbReference>
<evidence type="ECO:0000313" key="10">
    <source>
        <dbReference type="EMBL" id="KIX11383.1"/>
    </source>
</evidence>
<keyword evidence="5 8" id="KW-0805">Transcription regulation</keyword>
<dbReference type="InterPro" id="IPR055173">
    <property type="entry name" value="NrdR-like_N"/>
</dbReference>
<dbReference type="PROSITE" id="PS51161">
    <property type="entry name" value="ATP_CONE"/>
    <property type="match status" value="1"/>
</dbReference>
<evidence type="ECO:0000256" key="4">
    <source>
        <dbReference type="ARBA" id="ARBA00022840"/>
    </source>
</evidence>
<dbReference type="GO" id="GO:0008270">
    <property type="term" value="F:zinc ion binding"/>
    <property type="evidence" value="ECO:0007669"/>
    <property type="project" value="UniProtKB-UniRule"/>
</dbReference>
<dbReference type="PANTHER" id="PTHR30455:SF2">
    <property type="entry name" value="TRANSCRIPTIONAL REPRESSOR NRDR"/>
    <property type="match status" value="1"/>
</dbReference>
<dbReference type="InterPro" id="IPR005144">
    <property type="entry name" value="ATP-cone_dom"/>
</dbReference>
<organism evidence="10 11">
    <name type="scientific">Dethiosulfatarculus sandiegensis</name>
    <dbReference type="NCBI Taxonomy" id="1429043"/>
    <lineage>
        <taxon>Bacteria</taxon>
        <taxon>Pseudomonadati</taxon>
        <taxon>Thermodesulfobacteriota</taxon>
        <taxon>Desulfarculia</taxon>
        <taxon>Desulfarculales</taxon>
        <taxon>Desulfarculaceae</taxon>
        <taxon>Dethiosulfatarculus</taxon>
    </lineage>
</organism>
<evidence type="ECO:0000313" key="11">
    <source>
        <dbReference type="Proteomes" id="UP000032233"/>
    </source>
</evidence>
<dbReference type="Pfam" id="PF22811">
    <property type="entry name" value="Zn_ribbon_NrdR"/>
    <property type="match status" value="1"/>
</dbReference>
<feature type="zinc finger region" evidence="8">
    <location>
        <begin position="3"/>
        <end position="34"/>
    </location>
</feature>
<dbReference type="GO" id="GO:0003677">
    <property type="term" value="F:DNA binding"/>
    <property type="evidence" value="ECO:0007669"/>
    <property type="project" value="UniProtKB-KW"/>
</dbReference>
<evidence type="ECO:0000256" key="7">
    <source>
        <dbReference type="ARBA" id="ARBA00023163"/>
    </source>
</evidence>
<keyword evidence="8" id="KW-0862">Zinc</keyword>
<dbReference type="InterPro" id="IPR003796">
    <property type="entry name" value="RNR_NrdR-like"/>
</dbReference>
<evidence type="ECO:0000256" key="2">
    <source>
        <dbReference type="ARBA" id="ARBA00022741"/>
    </source>
</evidence>
<dbReference type="STRING" id="1429043.X474_24170"/>
<accession>A0A0D2HL73</accession>
<dbReference type="AlphaFoldDB" id="A0A0D2HL73"/>
<dbReference type="GO" id="GO:0005524">
    <property type="term" value="F:ATP binding"/>
    <property type="evidence" value="ECO:0007669"/>
    <property type="project" value="UniProtKB-UniRule"/>
</dbReference>
<comment type="cofactor">
    <cofactor evidence="8">
        <name>Zn(2+)</name>
        <dbReference type="ChEBI" id="CHEBI:29105"/>
    </cofactor>
    <text evidence="8">Binds 1 zinc ion.</text>
</comment>
<keyword evidence="2 8" id="KW-0547">Nucleotide-binding</keyword>
<name>A0A0D2HL73_9BACT</name>
<evidence type="ECO:0000256" key="3">
    <source>
        <dbReference type="ARBA" id="ARBA00022771"/>
    </source>
</evidence>
<gene>
    <name evidence="8 10" type="primary">nrdR</name>
    <name evidence="10" type="ORF">X474_24170</name>
</gene>
<dbReference type="GO" id="GO:0045892">
    <property type="term" value="P:negative regulation of DNA-templated transcription"/>
    <property type="evidence" value="ECO:0007669"/>
    <property type="project" value="UniProtKB-UniRule"/>
</dbReference>
<comment type="similarity">
    <text evidence="8">Belongs to the NrdR family.</text>
</comment>
<dbReference type="FunCoup" id="A0A0D2HL73">
    <property type="interactions" value="286"/>
</dbReference>
<keyword evidence="8" id="KW-0479">Metal-binding</keyword>
<dbReference type="NCBIfam" id="TIGR00244">
    <property type="entry name" value="transcriptional regulator NrdR"/>
    <property type="match status" value="1"/>
</dbReference>
<comment type="function">
    <text evidence="8">Negatively regulates transcription of bacterial ribonucleotide reductase nrd genes and operons by binding to NrdR-boxes.</text>
</comment>
<keyword evidence="6 8" id="KW-0238">DNA-binding</keyword>
<dbReference type="PATRIC" id="fig|1429043.3.peg.5111"/>
<protein>
    <recommendedName>
        <fullName evidence="8">Transcriptional repressor NrdR</fullName>
    </recommendedName>
</protein>
<dbReference type="HAMAP" id="MF_00440">
    <property type="entry name" value="NrdR"/>
    <property type="match status" value="1"/>
</dbReference>
<keyword evidence="11" id="KW-1185">Reference proteome</keyword>
<dbReference type="Pfam" id="PF03477">
    <property type="entry name" value="ATP-cone"/>
    <property type="match status" value="1"/>
</dbReference>
<evidence type="ECO:0000259" key="9">
    <source>
        <dbReference type="PROSITE" id="PS51161"/>
    </source>
</evidence>
<feature type="domain" description="ATP-cone" evidence="9">
    <location>
        <begin position="49"/>
        <end position="139"/>
    </location>
</feature>
<dbReference type="PANTHER" id="PTHR30455">
    <property type="entry name" value="TRANSCRIPTIONAL REPRESSOR NRDR"/>
    <property type="match status" value="1"/>
</dbReference>
<evidence type="ECO:0000256" key="8">
    <source>
        <dbReference type="HAMAP-Rule" id="MF_00440"/>
    </source>
</evidence>
<dbReference type="OrthoDB" id="9807461at2"/>
<keyword evidence="7 8" id="KW-0804">Transcription</keyword>
<reference evidence="10 11" key="1">
    <citation type="submission" date="2013-11" db="EMBL/GenBank/DDBJ databases">
        <title>Metagenomic analysis of a methanogenic consortium involved in long chain n-alkane degradation.</title>
        <authorList>
            <person name="Davidova I.A."/>
            <person name="Callaghan A.V."/>
            <person name="Wawrik B."/>
            <person name="Pruitt S."/>
            <person name="Marks C."/>
            <person name="Duncan K.E."/>
            <person name="Suflita J.M."/>
        </authorList>
    </citation>
    <scope>NUCLEOTIDE SEQUENCE [LARGE SCALE GENOMIC DNA]</scope>
    <source>
        <strain evidence="10 11">SPR</strain>
    </source>
</reference>
<dbReference type="EMBL" id="AZAC01000056">
    <property type="protein sequence ID" value="KIX11383.1"/>
    <property type="molecule type" value="Genomic_DNA"/>
</dbReference>
<proteinExistence type="inferred from homology"/>
<dbReference type="InParanoid" id="A0A0D2HL73"/>
<evidence type="ECO:0000256" key="5">
    <source>
        <dbReference type="ARBA" id="ARBA00023015"/>
    </source>
</evidence>
<sequence>MKCPFCTAVENKVVDSRVSKDASVIRRRRQCLECGQRFTTYERVEELETYVIKKDGSREIFDRSKVKQGIQVSLRKRPVSMEIVNDFLDALEHGFQEKNQREIPAKEIGEMVIQWLKGVDDVAYVRFASVYREFRDVREFMNELESLIAQKKEVS</sequence>
<keyword evidence="1 8" id="KW-0678">Repressor</keyword>
<keyword evidence="3 8" id="KW-0863">Zinc-finger</keyword>